<protein>
    <submittedName>
        <fullName evidence="2">Uncharacterized protein</fullName>
    </submittedName>
</protein>
<accession>A0ABQ2FP28</accession>
<reference evidence="3" key="1">
    <citation type="journal article" date="2019" name="Int. J. Syst. Evol. Microbiol.">
        <title>The Global Catalogue of Microorganisms (GCM) 10K type strain sequencing project: providing services to taxonomists for standard genome sequencing and annotation.</title>
        <authorList>
            <consortium name="The Broad Institute Genomics Platform"/>
            <consortium name="The Broad Institute Genome Sequencing Center for Infectious Disease"/>
            <person name="Wu L."/>
            <person name="Ma J."/>
        </authorList>
    </citation>
    <scope>NUCLEOTIDE SEQUENCE [LARGE SCALE GENOMIC DNA]</scope>
    <source>
        <strain evidence="3">JCM 19173</strain>
    </source>
</reference>
<dbReference type="Proteomes" id="UP000604341">
    <property type="component" value="Unassembled WGS sequence"/>
</dbReference>
<gene>
    <name evidence="2" type="ORF">GCM10010844_34820</name>
</gene>
<organism evidence="2 3">
    <name type="scientific">Deinococcus radiotolerans</name>
    <dbReference type="NCBI Taxonomy" id="1309407"/>
    <lineage>
        <taxon>Bacteria</taxon>
        <taxon>Thermotogati</taxon>
        <taxon>Deinococcota</taxon>
        <taxon>Deinococci</taxon>
        <taxon>Deinococcales</taxon>
        <taxon>Deinococcaceae</taxon>
        <taxon>Deinococcus</taxon>
    </lineage>
</organism>
<dbReference type="EMBL" id="BMPE01000015">
    <property type="protein sequence ID" value="GGL13065.1"/>
    <property type="molecule type" value="Genomic_DNA"/>
</dbReference>
<feature type="region of interest" description="Disordered" evidence="1">
    <location>
        <begin position="132"/>
        <end position="164"/>
    </location>
</feature>
<proteinExistence type="predicted"/>
<sequence>MKDHIAYNVVMPYVKLSEQVQKLSNPQRSDAFIKLFQEAVRSGKIDGAYLPERFTMPKQFTRRGSDETYQRDTREMIFNHTPEFDEWFDETNRDLAATRRGGTIKPTLEAVESGLVDFQTMVEETRRKLQASFEKGQALGKGRAKTASKETTSKAKAPKRTAKR</sequence>
<evidence type="ECO:0000256" key="1">
    <source>
        <dbReference type="SAM" id="MobiDB-lite"/>
    </source>
</evidence>
<evidence type="ECO:0000313" key="3">
    <source>
        <dbReference type="Proteomes" id="UP000604341"/>
    </source>
</evidence>
<keyword evidence="3" id="KW-1185">Reference proteome</keyword>
<evidence type="ECO:0000313" key="2">
    <source>
        <dbReference type="EMBL" id="GGL13065.1"/>
    </source>
</evidence>
<name>A0ABQ2FP28_9DEIO</name>
<comment type="caution">
    <text evidence="2">The sequence shown here is derived from an EMBL/GenBank/DDBJ whole genome shotgun (WGS) entry which is preliminary data.</text>
</comment>